<evidence type="ECO:0000256" key="3">
    <source>
        <dbReference type="ARBA" id="ARBA00022692"/>
    </source>
</evidence>
<keyword evidence="4" id="KW-1133">Transmembrane helix</keyword>
<evidence type="ECO:0000256" key="5">
    <source>
        <dbReference type="ARBA" id="ARBA00023136"/>
    </source>
</evidence>
<dbReference type="GO" id="GO:0055091">
    <property type="term" value="P:phospholipid homeostasis"/>
    <property type="evidence" value="ECO:0007669"/>
    <property type="project" value="TreeGrafter"/>
</dbReference>
<dbReference type="RefSeq" id="WP_181355426.1">
    <property type="nucleotide sequence ID" value="NZ_JABJWZ010000350.1"/>
</dbReference>
<dbReference type="PANTHER" id="PTHR34697:SF2">
    <property type="entry name" value="PHOSPHATIDYLGLYCEROL LYSYLTRANSFERASE"/>
    <property type="match status" value="1"/>
</dbReference>
<dbReference type="EMBL" id="JABJWZ010000350">
    <property type="protein sequence ID" value="MBB1256384.1"/>
    <property type="molecule type" value="Genomic_DNA"/>
</dbReference>
<sequence>MTVATANNDQILDAIRRHTQADNPSAFLAVNEETSRFVQPDLDGAVCYRAAGGFLVQFGGPFAADADRVELLRRFLEFAREQDRTVVGVQLARYDAELYVEHGFTVNQVGASYAVDLAEHTLRGTRFMQLRNKISRSFRAGLVVEEVDATEHRDAVAEIDAAWLGTKGEHARPLEFLVGQTGGWAQQHRRLFLGSIEGRPTGYISYSPVYGTRAGWMHDLSRRLPGGPPGVMEAINATAIEKFSAEGAGWLHFGFTPFTGLAEEHELPGRSSAFQWFMHHLWEHGEAVYPARTQLSYKEKWAPHAVLPEYVAFQGSADLGAFAHVFRAANAF</sequence>
<accession>A0A7W3WQ05</accession>
<dbReference type="SUPFAM" id="SSF55729">
    <property type="entry name" value="Acyl-CoA N-acyltransferases (Nat)"/>
    <property type="match status" value="1"/>
</dbReference>
<reference evidence="8" key="1">
    <citation type="submission" date="2020-05" db="EMBL/GenBank/DDBJ databases">
        <title>Classification of alakaliphilic streptomycetes isolated from an alkaline soil next to Lonar Crater, India and a proposal for the recognition of Streptomyces alkaliterrae sp. nov.</title>
        <authorList>
            <person name="Golinska P."/>
        </authorList>
    </citation>
    <scope>NUCLEOTIDE SEQUENCE [LARGE SCALE GENOMIC DNA]</scope>
    <source>
        <strain evidence="8">OF3</strain>
    </source>
</reference>
<feature type="domain" description="Phosphatidylglycerol lysyltransferase C-terminal" evidence="6">
    <location>
        <begin position="17"/>
        <end position="313"/>
    </location>
</feature>
<gene>
    <name evidence="7" type="ORF">H3146_23955</name>
</gene>
<evidence type="ECO:0000313" key="7">
    <source>
        <dbReference type="EMBL" id="MBB1256384.1"/>
    </source>
</evidence>
<dbReference type="PANTHER" id="PTHR34697">
    <property type="entry name" value="PHOSPHATIDYLGLYCEROL LYSYLTRANSFERASE"/>
    <property type="match status" value="1"/>
</dbReference>
<keyword evidence="3" id="KW-0812">Transmembrane</keyword>
<dbReference type="GO" id="GO:0005886">
    <property type="term" value="C:plasma membrane"/>
    <property type="evidence" value="ECO:0007669"/>
    <property type="project" value="UniProtKB-SubCell"/>
</dbReference>
<evidence type="ECO:0000259" key="6">
    <source>
        <dbReference type="Pfam" id="PF09924"/>
    </source>
</evidence>
<organism evidence="7 8">
    <name type="scientific">Streptomyces alkaliterrae</name>
    <dbReference type="NCBI Taxonomy" id="2213162"/>
    <lineage>
        <taxon>Bacteria</taxon>
        <taxon>Bacillati</taxon>
        <taxon>Actinomycetota</taxon>
        <taxon>Actinomycetes</taxon>
        <taxon>Kitasatosporales</taxon>
        <taxon>Streptomycetaceae</taxon>
        <taxon>Streptomyces</taxon>
    </lineage>
</organism>
<evidence type="ECO:0000256" key="4">
    <source>
        <dbReference type="ARBA" id="ARBA00022989"/>
    </source>
</evidence>
<comment type="subcellular location">
    <subcellularLocation>
        <location evidence="1">Cell membrane</location>
        <topology evidence="1">Multi-pass membrane protein</topology>
    </subcellularLocation>
</comment>
<dbReference type="InterPro" id="IPR024320">
    <property type="entry name" value="LPG_synthase_C"/>
</dbReference>
<comment type="caution">
    <text evidence="7">The sequence shown here is derived from an EMBL/GenBank/DDBJ whole genome shotgun (WGS) entry which is preliminary data.</text>
</comment>
<evidence type="ECO:0000256" key="1">
    <source>
        <dbReference type="ARBA" id="ARBA00004651"/>
    </source>
</evidence>
<protein>
    <submittedName>
        <fullName evidence="7">DUF2156 domain-containing protein</fullName>
    </submittedName>
</protein>
<evidence type="ECO:0000256" key="2">
    <source>
        <dbReference type="ARBA" id="ARBA00022475"/>
    </source>
</evidence>
<dbReference type="Proteomes" id="UP000525686">
    <property type="component" value="Unassembled WGS sequence"/>
</dbReference>
<name>A0A7W3WQ05_9ACTN</name>
<keyword evidence="5" id="KW-0472">Membrane</keyword>
<dbReference type="AlphaFoldDB" id="A0A7W3WQ05"/>
<dbReference type="InterPro" id="IPR016181">
    <property type="entry name" value="Acyl_CoA_acyltransferase"/>
</dbReference>
<dbReference type="InterPro" id="IPR051211">
    <property type="entry name" value="PG_lysyltransferase"/>
</dbReference>
<keyword evidence="2" id="KW-1003">Cell membrane</keyword>
<evidence type="ECO:0000313" key="8">
    <source>
        <dbReference type="Proteomes" id="UP000525686"/>
    </source>
</evidence>
<dbReference type="GO" id="GO:0016755">
    <property type="term" value="F:aminoacyltransferase activity"/>
    <property type="evidence" value="ECO:0007669"/>
    <property type="project" value="TreeGrafter"/>
</dbReference>
<proteinExistence type="predicted"/>
<dbReference type="Pfam" id="PF09924">
    <property type="entry name" value="LPG_synthase_C"/>
    <property type="match status" value="1"/>
</dbReference>